<feature type="transmembrane region" description="Helical" evidence="8">
    <location>
        <begin position="313"/>
        <end position="335"/>
    </location>
</feature>
<reference evidence="9" key="1">
    <citation type="submission" date="2021-06" db="EMBL/GenBank/DDBJ databases">
        <authorList>
            <consortium name="Wellcome Sanger Institute Data Sharing"/>
        </authorList>
    </citation>
    <scope>NUCLEOTIDE SEQUENCE [LARGE SCALE GENOMIC DNA]</scope>
</reference>
<comment type="subcellular location">
    <subcellularLocation>
        <location evidence="1 7">Membrane</location>
        <topology evidence="1 7">Multi-pass membrane protein</topology>
    </subcellularLocation>
</comment>
<dbReference type="InterPro" id="IPR036259">
    <property type="entry name" value="MFS_trans_sf"/>
</dbReference>
<evidence type="ECO:0000256" key="2">
    <source>
        <dbReference type="ARBA" id="ARBA00005773"/>
    </source>
</evidence>
<proteinExistence type="inferred from homology"/>
<evidence type="ECO:0000256" key="8">
    <source>
        <dbReference type="SAM" id="Phobius"/>
    </source>
</evidence>
<dbReference type="PANTHER" id="PTHR10686:SF19">
    <property type="entry name" value="THIAMINE TRANSPORTER 1"/>
    <property type="match status" value="1"/>
</dbReference>
<dbReference type="PIRSF" id="PIRSF028739">
    <property type="entry name" value="Folate_carrier"/>
    <property type="match status" value="1"/>
</dbReference>
<name>A0A8C4S828_ERPCA</name>
<evidence type="ECO:0000313" key="10">
    <source>
        <dbReference type="Proteomes" id="UP000694620"/>
    </source>
</evidence>
<feature type="transmembrane region" description="Helical" evidence="8">
    <location>
        <begin position="108"/>
        <end position="126"/>
    </location>
</feature>
<gene>
    <name evidence="9" type="primary">SLC19A2</name>
    <name evidence="9" type="synonym">slc19a2</name>
</gene>
<dbReference type="SUPFAM" id="SSF103473">
    <property type="entry name" value="MFS general substrate transporter"/>
    <property type="match status" value="1"/>
</dbReference>
<dbReference type="RefSeq" id="XP_028655574.1">
    <property type="nucleotide sequence ID" value="XM_028799741.2"/>
</dbReference>
<evidence type="ECO:0000256" key="7">
    <source>
        <dbReference type="PIRNR" id="PIRNR028739"/>
    </source>
</evidence>
<dbReference type="GeneTree" id="ENSGT00950000183022"/>
<organism evidence="9 10">
    <name type="scientific">Erpetoichthys calabaricus</name>
    <name type="common">Rope fish</name>
    <name type="synonym">Calamoichthys calabaricus</name>
    <dbReference type="NCBI Taxonomy" id="27687"/>
    <lineage>
        <taxon>Eukaryota</taxon>
        <taxon>Metazoa</taxon>
        <taxon>Chordata</taxon>
        <taxon>Craniata</taxon>
        <taxon>Vertebrata</taxon>
        <taxon>Euteleostomi</taxon>
        <taxon>Actinopterygii</taxon>
        <taxon>Polypteriformes</taxon>
        <taxon>Polypteridae</taxon>
        <taxon>Erpetoichthys</taxon>
    </lineage>
</organism>
<dbReference type="GO" id="GO:0090482">
    <property type="term" value="F:vitamin transmembrane transporter activity"/>
    <property type="evidence" value="ECO:0007669"/>
    <property type="project" value="InterPro"/>
</dbReference>
<dbReference type="Gene3D" id="1.20.1250.20">
    <property type="entry name" value="MFS general substrate transporter like domains"/>
    <property type="match status" value="1"/>
</dbReference>
<keyword evidence="6 7" id="KW-0472">Membrane</keyword>
<reference evidence="9" key="2">
    <citation type="submission" date="2025-08" db="UniProtKB">
        <authorList>
            <consortium name="Ensembl"/>
        </authorList>
    </citation>
    <scope>IDENTIFICATION</scope>
</reference>
<evidence type="ECO:0000256" key="1">
    <source>
        <dbReference type="ARBA" id="ARBA00004141"/>
    </source>
</evidence>
<dbReference type="NCBIfam" id="TIGR00806">
    <property type="entry name" value="rfc"/>
    <property type="match status" value="1"/>
</dbReference>
<evidence type="ECO:0000256" key="5">
    <source>
        <dbReference type="ARBA" id="ARBA00022989"/>
    </source>
</evidence>
<feature type="transmembrane region" description="Helical" evidence="8">
    <location>
        <begin position="165"/>
        <end position="187"/>
    </location>
</feature>
<feature type="transmembrane region" description="Helical" evidence="8">
    <location>
        <begin position="403"/>
        <end position="426"/>
    </location>
</feature>
<dbReference type="OrthoDB" id="18814at2759"/>
<reference evidence="9" key="3">
    <citation type="submission" date="2025-09" db="UniProtKB">
        <authorList>
            <consortium name="Ensembl"/>
        </authorList>
    </citation>
    <scope>IDENTIFICATION</scope>
</reference>
<dbReference type="Pfam" id="PF01770">
    <property type="entry name" value="Folate_carrier"/>
    <property type="match status" value="1"/>
</dbReference>
<evidence type="ECO:0000256" key="3">
    <source>
        <dbReference type="ARBA" id="ARBA00022448"/>
    </source>
</evidence>
<dbReference type="AlphaFoldDB" id="A0A8C4S828"/>
<dbReference type="Ensembl" id="ENSECRT00000013897.1">
    <property type="protein sequence ID" value="ENSECRP00000013660.1"/>
    <property type="gene ID" value="ENSECRG00000009125.1"/>
</dbReference>
<dbReference type="GO" id="GO:0005886">
    <property type="term" value="C:plasma membrane"/>
    <property type="evidence" value="ECO:0007669"/>
    <property type="project" value="UniProtKB-UniRule"/>
</dbReference>
<evidence type="ECO:0000256" key="4">
    <source>
        <dbReference type="ARBA" id="ARBA00022692"/>
    </source>
</evidence>
<evidence type="ECO:0000313" key="9">
    <source>
        <dbReference type="Ensembl" id="ENSECRP00000013660.1"/>
    </source>
</evidence>
<protein>
    <submittedName>
        <fullName evidence="9">Solute carrier family 19 member 2</fullName>
    </submittedName>
</protein>
<dbReference type="PANTHER" id="PTHR10686">
    <property type="entry name" value="FOLATE TRANSPORTER"/>
    <property type="match status" value="1"/>
</dbReference>
<feature type="transmembrane region" description="Helical" evidence="8">
    <location>
        <begin position="438"/>
        <end position="461"/>
    </location>
</feature>
<dbReference type="FunFam" id="1.20.1250.20:FF:000225">
    <property type="entry name" value="Solute carrier family 19 member 1"/>
    <property type="match status" value="1"/>
</dbReference>
<evidence type="ECO:0000256" key="6">
    <source>
        <dbReference type="ARBA" id="ARBA00023136"/>
    </source>
</evidence>
<accession>A0A8C4S828</accession>
<keyword evidence="5 8" id="KW-1133">Transmembrane helix</keyword>
<keyword evidence="4 8" id="KW-0812">Transmembrane</keyword>
<dbReference type="GeneID" id="114650233"/>
<feature type="transmembrane region" description="Helical" evidence="8">
    <location>
        <begin position="367"/>
        <end position="391"/>
    </location>
</feature>
<dbReference type="Proteomes" id="UP000694620">
    <property type="component" value="Chromosome 4"/>
</dbReference>
<feature type="transmembrane region" description="Helical" evidence="8">
    <location>
        <begin position="81"/>
        <end position="102"/>
    </location>
</feature>
<feature type="transmembrane region" description="Helical" evidence="8">
    <location>
        <begin position="138"/>
        <end position="159"/>
    </location>
</feature>
<comment type="similarity">
    <text evidence="2 7">Belongs to the reduced folate carrier (RFC) transporter (TC 2.A.48) family.</text>
</comment>
<feature type="transmembrane region" description="Helical" evidence="8">
    <location>
        <begin position="51"/>
        <end position="69"/>
    </location>
</feature>
<keyword evidence="10" id="KW-1185">Reference proteome</keyword>
<feature type="transmembrane region" description="Helical" evidence="8">
    <location>
        <begin position="342"/>
        <end position="361"/>
    </location>
</feature>
<sequence>MVFAMAEAWVCPTVLLCFYGFFSNVRPSEPFLTPYLLGPDKNLSRTQVFNEIYPVWTYSYLALLFPVFLATDYLRYKPVIILQGAAFIITYIMLLCAQGVLAIQFLEFSYGVATAAEVAYFSYIYSVVETVQYKKVTAYCRSVTLVAYTVGSISGQVLVSVFKVHLYYLNVFTLVSVSLAFISSWFLPMAKKSLFFHPRLEHSNNHSSEKTTCLNSKECLEQVPQAEDVESKLPLNDRCRQSSRLDAKDINRKSELLGVLRMLWLDFLDCYSSWPLVRWSLWWALSTCGYFQVVNYIQGLWEVVLPSSQNSTIYNGSVEAVSTLLGAAVAFAIGFVKVSWDVWGELALCTSSVLIAASVYIMDSVRNIWVCYASYVAFRSIYMLLITIATYQIAVNLSMERYALVFGVNTFVALALQTVLTIVVVDNSGLGLDIFTQFLIYAVYFCVIALIFLGTTVYRFVKKRRICHLHSVKQ</sequence>
<feature type="transmembrane region" description="Helical" evidence="8">
    <location>
        <begin position="281"/>
        <end position="301"/>
    </location>
</feature>
<dbReference type="InterPro" id="IPR002666">
    <property type="entry name" value="Folate_carrier"/>
</dbReference>
<keyword evidence="3 7" id="KW-0813">Transport</keyword>